<dbReference type="InterPro" id="IPR008928">
    <property type="entry name" value="6-hairpin_glycosidase_sf"/>
</dbReference>
<dbReference type="GO" id="GO:0008810">
    <property type="term" value="F:cellulase activity"/>
    <property type="evidence" value="ECO:0007669"/>
    <property type="project" value="InterPro"/>
</dbReference>
<dbReference type="InterPro" id="IPR014756">
    <property type="entry name" value="Ig_E-set"/>
</dbReference>
<dbReference type="GO" id="GO:0000272">
    <property type="term" value="P:polysaccharide catabolic process"/>
    <property type="evidence" value="ECO:0007669"/>
    <property type="project" value="UniProtKB-KW"/>
</dbReference>
<organism evidence="8 9">
    <name type="scientific">Streptomyces kaniharaensis</name>
    <dbReference type="NCBI Taxonomy" id="212423"/>
    <lineage>
        <taxon>Bacteria</taxon>
        <taxon>Bacillati</taxon>
        <taxon>Actinomycetota</taxon>
        <taxon>Actinomycetes</taxon>
        <taxon>Kitasatosporales</taxon>
        <taxon>Streptomycetaceae</taxon>
        <taxon>Streptomyces</taxon>
    </lineage>
</organism>
<dbReference type="Pfam" id="PF00759">
    <property type="entry name" value="Glyco_hydro_9"/>
    <property type="match status" value="1"/>
</dbReference>
<evidence type="ECO:0000259" key="7">
    <source>
        <dbReference type="Pfam" id="PF02927"/>
    </source>
</evidence>
<name>A0A6N7L110_9ACTN</name>
<keyword evidence="2 8" id="KW-0378">Hydrolase</keyword>
<dbReference type="Proteomes" id="UP000450000">
    <property type="component" value="Unassembled WGS sequence"/>
</dbReference>
<evidence type="ECO:0000256" key="1">
    <source>
        <dbReference type="ARBA" id="ARBA00007072"/>
    </source>
</evidence>
<gene>
    <name evidence="8" type="ORF">F7Q99_29515</name>
</gene>
<evidence type="ECO:0000256" key="4">
    <source>
        <dbReference type="ARBA" id="ARBA00023295"/>
    </source>
</evidence>
<evidence type="ECO:0000259" key="6">
    <source>
        <dbReference type="Pfam" id="PF00759"/>
    </source>
</evidence>
<dbReference type="AlphaFoldDB" id="A0A6N7L110"/>
<keyword evidence="9" id="KW-1185">Reference proteome</keyword>
<dbReference type="Gene3D" id="1.50.10.10">
    <property type="match status" value="1"/>
</dbReference>
<evidence type="ECO:0000256" key="5">
    <source>
        <dbReference type="ARBA" id="ARBA00023326"/>
    </source>
</evidence>
<keyword evidence="4" id="KW-0326">Glycosidase</keyword>
<protein>
    <submittedName>
        <fullName evidence="8">Hydrolase</fullName>
    </submittedName>
</protein>
<dbReference type="InterPro" id="IPR004197">
    <property type="entry name" value="Cellulase_Ig-like"/>
</dbReference>
<dbReference type="Gene3D" id="2.60.40.10">
    <property type="entry name" value="Immunoglobulins"/>
    <property type="match status" value="1"/>
</dbReference>
<dbReference type="SUPFAM" id="SSF48208">
    <property type="entry name" value="Six-hairpin glycosidases"/>
    <property type="match status" value="1"/>
</dbReference>
<evidence type="ECO:0000256" key="3">
    <source>
        <dbReference type="ARBA" id="ARBA00023277"/>
    </source>
</evidence>
<dbReference type="RefSeq" id="WP_153466976.1">
    <property type="nucleotide sequence ID" value="NZ_WBOF01000002.1"/>
</dbReference>
<proteinExistence type="inferred from homology"/>
<dbReference type="InterPro" id="IPR001701">
    <property type="entry name" value="Glyco_hydro_9"/>
</dbReference>
<dbReference type="OrthoDB" id="9808897at2"/>
<dbReference type="SUPFAM" id="SSF81296">
    <property type="entry name" value="E set domains"/>
    <property type="match status" value="1"/>
</dbReference>
<dbReference type="InterPro" id="IPR012341">
    <property type="entry name" value="6hp_glycosidase-like_sf"/>
</dbReference>
<evidence type="ECO:0000256" key="2">
    <source>
        <dbReference type="ARBA" id="ARBA00022801"/>
    </source>
</evidence>
<reference evidence="8 9" key="1">
    <citation type="submission" date="2019-09" db="EMBL/GenBank/DDBJ databases">
        <title>Genome Sequences of Streptomyces kaniharaensis ATCC 21070.</title>
        <authorList>
            <person name="Zhu W."/>
            <person name="De Crecy-Lagard V."/>
            <person name="Richards N.G."/>
        </authorList>
    </citation>
    <scope>NUCLEOTIDE SEQUENCE [LARGE SCALE GENOMIC DNA]</scope>
    <source>
        <strain evidence="8 9">SF-557</strain>
    </source>
</reference>
<keyword evidence="5" id="KW-0624">Polysaccharide degradation</keyword>
<dbReference type="InterPro" id="IPR013783">
    <property type="entry name" value="Ig-like_fold"/>
</dbReference>
<sequence length="654" mass="69380">MEKIGAGVIGMTAVGVATTVLAVCCIQSAQGTTAAASTSAAPRAVVRVDQVGYTSGEAKQAYLMTSASASKASFRVRDASGKEVLSGKVGASTGGWNSTYKAVHTLDLSRLTEPGDYRVEVFGPVSATSPQFHIAPADELFGKLIQDNVRFFQAQRDGANVVPTELRRKPSHLADRQATVYDTPAYDADEKVLLAPLKPVDGPVDVSGGWNDAGDFLKFTHTASYSTASLLLAQRAMPVGGKELAAESRHGLDWLDKMWDDESRTLYVQVGLGKGDTDDGSGKIRSDHDIWRLPEADDALQVKPGDPNYLIKHRPVFRAAPPGKQISPNLAGRVAATFALAAQLDAADNPDRAHAELEKAAHIYELANTAPGDQLVTAFPHGFYPEASWQDDMEFGASELALAGQALGDNRAADWIKQAGHWANQYINSDTKGTLGLGDVSALAHADLAKLLNYGAPNTEVTSSQLVADLKRQLDDGSSRAARDPFRAGAVYTDFDSVPHTFGLAATAQLYHRVTGDSRYDAFATQQRNWTLGANAWGSSFVIGAGTTFPHCPEHQAANLAGDLDGEGDILLGGVVNGPNAAAKLKDLNSFPAMRKCPTNQGNPFAAFDGRGSGYMDHVGAWQTVESADDFTATALLAFTLSTSTPQNAEANTK</sequence>
<evidence type="ECO:0000313" key="8">
    <source>
        <dbReference type="EMBL" id="MQS16248.1"/>
    </source>
</evidence>
<comment type="similarity">
    <text evidence="1">Belongs to the glycosyl hydrolase 9 (cellulase E) family.</text>
</comment>
<dbReference type="Pfam" id="PF02927">
    <property type="entry name" value="CelD_N"/>
    <property type="match status" value="1"/>
</dbReference>
<dbReference type="PANTHER" id="PTHR22298">
    <property type="entry name" value="ENDO-1,4-BETA-GLUCANASE"/>
    <property type="match status" value="1"/>
</dbReference>
<accession>A0A6N7L110</accession>
<evidence type="ECO:0000313" key="9">
    <source>
        <dbReference type="Proteomes" id="UP000450000"/>
    </source>
</evidence>
<feature type="domain" description="Cellulase Ig-like" evidence="7">
    <location>
        <begin position="44"/>
        <end position="122"/>
    </location>
</feature>
<keyword evidence="3" id="KW-0119">Carbohydrate metabolism</keyword>
<feature type="domain" description="Glycoside hydrolase family 9" evidence="6">
    <location>
        <begin position="141"/>
        <end position="637"/>
    </location>
</feature>
<comment type="caution">
    <text evidence="8">The sequence shown here is derived from an EMBL/GenBank/DDBJ whole genome shotgun (WGS) entry which is preliminary data.</text>
</comment>
<dbReference type="CDD" id="cd02850">
    <property type="entry name" value="E_set_Cellulase_N"/>
    <property type="match status" value="1"/>
</dbReference>
<dbReference type="EMBL" id="WBOF01000002">
    <property type="protein sequence ID" value="MQS16248.1"/>
    <property type="molecule type" value="Genomic_DNA"/>
</dbReference>